<name>B7PBF6_IXOSC</name>
<reference evidence="2" key="2">
    <citation type="submission" date="2020-05" db="UniProtKB">
        <authorList>
            <consortium name="EnsemblMetazoa"/>
        </authorList>
    </citation>
    <scope>IDENTIFICATION</scope>
    <source>
        <strain evidence="2">wikel</strain>
    </source>
</reference>
<reference evidence="1 3" key="1">
    <citation type="submission" date="2008-03" db="EMBL/GenBank/DDBJ databases">
        <title>Annotation of Ixodes scapularis.</title>
        <authorList>
            <consortium name="Ixodes scapularis Genome Project Consortium"/>
            <person name="Caler E."/>
            <person name="Hannick L.I."/>
            <person name="Bidwell S."/>
            <person name="Joardar V."/>
            <person name="Thiagarajan M."/>
            <person name="Amedeo P."/>
            <person name="Galinsky K.J."/>
            <person name="Schobel S."/>
            <person name="Inman J."/>
            <person name="Hostetler J."/>
            <person name="Miller J."/>
            <person name="Hammond M."/>
            <person name="Megy K."/>
            <person name="Lawson D."/>
            <person name="Kodira C."/>
            <person name="Sutton G."/>
            <person name="Meyer J."/>
            <person name="Hill C.A."/>
            <person name="Birren B."/>
            <person name="Nene V."/>
            <person name="Collins F."/>
            <person name="Alarcon-Chaidez F."/>
            <person name="Wikel S."/>
            <person name="Strausberg R."/>
        </authorList>
    </citation>
    <scope>NUCLEOTIDE SEQUENCE [LARGE SCALE GENOMIC DNA]</scope>
    <source>
        <strain evidence="3">Wikel</strain>
        <strain evidence="1">Wikel colony</strain>
    </source>
</reference>
<dbReference type="EMBL" id="DS675721">
    <property type="protein sequence ID" value="EEC03928.1"/>
    <property type="molecule type" value="Genomic_DNA"/>
</dbReference>
<dbReference type="PaxDb" id="6945-B7PBF6"/>
<dbReference type="InParanoid" id="B7PBF6"/>
<protein>
    <submittedName>
        <fullName evidence="1 2">Uncharacterized protein</fullName>
    </submittedName>
</protein>
<proteinExistence type="predicted"/>
<dbReference type="HOGENOM" id="CLU_3126667_0_0_1"/>
<dbReference type="EMBL" id="ABJB011114959">
    <property type="status" value="NOT_ANNOTATED_CDS"/>
    <property type="molecule type" value="Genomic_DNA"/>
</dbReference>
<sequence length="50" mass="5700">MEVVKTQNGKNALYLDGYRAMNCGLTVLTERRTRASESRGAHTCAERRER</sequence>
<gene>
    <name evidence="1" type="ORF">IscW_ISCW002922</name>
</gene>
<accession>B7PBF6</accession>
<keyword evidence="3" id="KW-1185">Reference proteome</keyword>
<dbReference type="EnsemblMetazoa" id="ISCW002922-RA">
    <property type="protein sequence ID" value="ISCW002922-PA"/>
    <property type="gene ID" value="ISCW002922"/>
</dbReference>
<evidence type="ECO:0000313" key="2">
    <source>
        <dbReference type="EnsemblMetazoa" id="ISCW002922-PA"/>
    </source>
</evidence>
<dbReference type="Proteomes" id="UP000001555">
    <property type="component" value="Unassembled WGS sequence"/>
</dbReference>
<dbReference type="VEuPathDB" id="VectorBase:ISCW002922"/>
<dbReference type="VEuPathDB" id="VectorBase:ISCI002922"/>
<evidence type="ECO:0000313" key="3">
    <source>
        <dbReference type="Proteomes" id="UP000001555"/>
    </source>
</evidence>
<dbReference type="AlphaFoldDB" id="B7PBF6"/>
<evidence type="ECO:0000313" key="1">
    <source>
        <dbReference type="EMBL" id="EEC03928.1"/>
    </source>
</evidence>
<organism>
    <name type="scientific">Ixodes scapularis</name>
    <name type="common">Black-legged tick</name>
    <name type="synonym">Deer tick</name>
    <dbReference type="NCBI Taxonomy" id="6945"/>
    <lineage>
        <taxon>Eukaryota</taxon>
        <taxon>Metazoa</taxon>
        <taxon>Ecdysozoa</taxon>
        <taxon>Arthropoda</taxon>
        <taxon>Chelicerata</taxon>
        <taxon>Arachnida</taxon>
        <taxon>Acari</taxon>
        <taxon>Parasitiformes</taxon>
        <taxon>Ixodida</taxon>
        <taxon>Ixodoidea</taxon>
        <taxon>Ixodidae</taxon>
        <taxon>Ixodinae</taxon>
        <taxon>Ixodes</taxon>
    </lineage>
</organism>